<dbReference type="SMART" id="SM00576">
    <property type="entry name" value="BTP"/>
    <property type="match status" value="1"/>
</dbReference>
<evidence type="ECO:0000256" key="3">
    <source>
        <dbReference type="ARBA" id="ARBA00017307"/>
    </source>
</evidence>
<comment type="caution">
    <text evidence="8">The sequence shown here is derived from an EMBL/GenBank/DDBJ whole genome shotgun (WGS) entry which is preliminary data.</text>
</comment>
<protein>
    <recommendedName>
        <fullName evidence="3">Transcription initiation factor TFIID subunit 8</fullName>
    </recommendedName>
</protein>
<dbReference type="InterPro" id="IPR009072">
    <property type="entry name" value="Histone-fold"/>
</dbReference>
<comment type="similarity">
    <text evidence="2">Belongs to the TAF8 family.</text>
</comment>
<dbReference type="InterPro" id="IPR006565">
    <property type="entry name" value="BTP"/>
</dbReference>
<dbReference type="InterPro" id="IPR037818">
    <property type="entry name" value="TAF8"/>
</dbReference>
<dbReference type="CDD" id="cd08049">
    <property type="entry name" value="TAF8"/>
    <property type="match status" value="1"/>
</dbReference>
<dbReference type="EMBL" id="JAUJYN010000004">
    <property type="protein sequence ID" value="KAK1274524.1"/>
    <property type="molecule type" value="Genomic_DNA"/>
</dbReference>
<gene>
    <name evidence="8" type="ORF">QJS04_geneDACA007989</name>
</gene>
<dbReference type="Gene3D" id="1.10.20.10">
    <property type="entry name" value="Histone, subunit A"/>
    <property type="match status" value="1"/>
</dbReference>
<organism evidence="8 9">
    <name type="scientific">Acorus gramineus</name>
    <name type="common">Dwarf sweet flag</name>
    <dbReference type="NCBI Taxonomy" id="55184"/>
    <lineage>
        <taxon>Eukaryota</taxon>
        <taxon>Viridiplantae</taxon>
        <taxon>Streptophyta</taxon>
        <taxon>Embryophyta</taxon>
        <taxon>Tracheophyta</taxon>
        <taxon>Spermatophyta</taxon>
        <taxon>Magnoliopsida</taxon>
        <taxon>Liliopsida</taxon>
        <taxon>Acoraceae</taxon>
        <taxon>Acorus</taxon>
    </lineage>
</organism>
<sequence length="377" mass="40597">MNDGGGASGGFINYKGDGFPCGGDRRWSVGDYDFGRAVTTVAAAQICESAGFHSVQKSALNALSDVAVRYLCALGKAARYYSNLSGRTECNVFDVIRGLEDLSASSGFQGASDVNHCLASSGVLRDIIHYVGSTEDVPFARHIPSFPIPRTLNPKPSFAKLEEAPPGKHIPDWLPAFPDPHTYMSTPIWDEKEPDLLGIKLEEMKQRRKADRSLLSLEQKIIPDGLVPMGPPPMSDGGDAMGRAIQTVEGNPFLAPPIVFGERDVSPLVVSSDISDEPVFKKRASVLDTFAPAIEAMRSGVFDHAGATEEMRALPSKRPAVHFKLGVDKKSVATPLSVGGVGLNVVKVASDEKDDKKRRVEQILKEAMENPHGLTQS</sequence>
<keyword evidence="5" id="KW-0804">Transcription</keyword>
<dbReference type="Pfam" id="PF07524">
    <property type="entry name" value="Bromo_TP"/>
    <property type="match status" value="1"/>
</dbReference>
<dbReference type="AlphaFoldDB" id="A0AAV9BE21"/>
<dbReference type="InterPro" id="IPR019473">
    <property type="entry name" value="TFIID_su8_C"/>
</dbReference>
<evidence type="ECO:0000313" key="8">
    <source>
        <dbReference type="EMBL" id="KAK1274524.1"/>
    </source>
</evidence>
<reference evidence="8" key="1">
    <citation type="journal article" date="2023" name="Nat. Commun.">
        <title>Diploid and tetraploid genomes of Acorus and the evolution of monocots.</title>
        <authorList>
            <person name="Ma L."/>
            <person name="Liu K.W."/>
            <person name="Li Z."/>
            <person name="Hsiao Y.Y."/>
            <person name="Qi Y."/>
            <person name="Fu T."/>
            <person name="Tang G.D."/>
            <person name="Zhang D."/>
            <person name="Sun W.H."/>
            <person name="Liu D.K."/>
            <person name="Li Y."/>
            <person name="Chen G.Z."/>
            <person name="Liu X.D."/>
            <person name="Liao X.Y."/>
            <person name="Jiang Y.T."/>
            <person name="Yu X."/>
            <person name="Hao Y."/>
            <person name="Huang J."/>
            <person name="Zhao X.W."/>
            <person name="Ke S."/>
            <person name="Chen Y.Y."/>
            <person name="Wu W.L."/>
            <person name="Hsu J.L."/>
            <person name="Lin Y.F."/>
            <person name="Huang M.D."/>
            <person name="Li C.Y."/>
            <person name="Huang L."/>
            <person name="Wang Z.W."/>
            <person name="Zhao X."/>
            <person name="Zhong W.Y."/>
            <person name="Peng D.H."/>
            <person name="Ahmad S."/>
            <person name="Lan S."/>
            <person name="Zhang J.S."/>
            <person name="Tsai W.C."/>
            <person name="Van de Peer Y."/>
            <person name="Liu Z.J."/>
        </authorList>
    </citation>
    <scope>NUCLEOTIDE SEQUENCE</scope>
    <source>
        <strain evidence="8">SCP</strain>
    </source>
</reference>
<keyword evidence="4" id="KW-0805">Transcription regulation</keyword>
<evidence type="ECO:0000256" key="6">
    <source>
        <dbReference type="ARBA" id="ARBA00023242"/>
    </source>
</evidence>
<evidence type="ECO:0000256" key="5">
    <source>
        <dbReference type="ARBA" id="ARBA00023163"/>
    </source>
</evidence>
<dbReference type="PANTHER" id="PTHR46338:SF1">
    <property type="entry name" value="TRANSCRIPTION INITIATION FACTOR TFIID SUBUNIT 8"/>
    <property type="match status" value="1"/>
</dbReference>
<evidence type="ECO:0000259" key="7">
    <source>
        <dbReference type="SMART" id="SM00576"/>
    </source>
</evidence>
<comment type="subcellular location">
    <subcellularLocation>
        <location evidence="1">Nucleus</location>
    </subcellularLocation>
</comment>
<evidence type="ECO:0000256" key="1">
    <source>
        <dbReference type="ARBA" id="ARBA00004123"/>
    </source>
</evidence>
<evidence type="ECO:0000313" key="9">
    <source>
        <dbReference type="Proteomes" id="UP001179952"/>
    </source>
</evidence>
<evidence type="ECO:0000256" key="2">
    <source>
        <dbReference type="ARBA" id="ARBA00008767"/>
    </source>
</evidence>
<dbReference type="GO" id="GO:0005669">
    <property type="term" value="C:transcription factor TFIID complex"/>
    <property type="evidence" value="ECO:0007669"/>
    <property type="project" value="InterPro"/>
</dbReference>
<evidence type="ECO:0000256" key="4">
    <source>
        <dbReference type="ARBA" id="ARBA00023015"/>
    </source>
</evidence>
<keyword evidence="6" id="KW-0539">Nucleus</keyword>
<dbReference type="PANTHER" id="PTHR46338">
    <property type="entry name" value="TRANSCRIPTION INITIATION FACTOR TFIID SUBUNIT 8"/>
    <property type="match status" value="1"/>
</dbReference>
<name>A0AAV9BE21_ACOGR</name>
<accession>A0AAV9BE21</accession>
<dbReference type="Pfam" id="PF10406">
    <property type="entry name" value="TAF8_C"/>
    <property type="match status" value="1"/>
</dbReference>
<dbReference type="CDD" id="cd00076">
    <property type="entry name" value="HFD_SF"/>
    <property type="match status" value="1"/>
</dbReference>
<keyword evidence="9" id="KW-1185">Reference proteome</keyword>
<proteinExistence type="inferred from homology"/>
<feature type="domain" description="Bromodomain associated" evidence="7">
    <location>
        <begin position="32"/>
        <end position="108"/>
    </location>
</feature>
<dbReference type="GO" id="GO:0046982">
    <property type="term" value="F:protein heterodimerization activity"/>
    <property type="evidence" value="ECO:0007669"/>
    <property type="project" value="InterPro"/>
</dbReference>
<dbReference type="Proteomes" id="UP001179952">
    <property type="component" value="Unassembled WGS sequence"/>
</dbReference>
<reference evidence="8" key="2">
    <citation type="submission" date="2023-06" db="EMBL/GenBank/DDBJ databases">
        <authorList>
            <person name="Ma L."/>
            <person name="Liu K.-W."/>
            <person name="Li Z."/>
            <person name="Hsiao Y.-Y."/>
            <person name="Qi Y."/>
            <person name="Fu T."/>
            <person name="Tang G."/>
            <person name="Zhang D."/>
            <person name="Sun W.-H."/>
            <person name="Liu D.-K."/>
            <person name="Li Y."/>
            <person name="Chen G.-Z."/>
            <person name="Liu X.-D."/>
            <person name="Liao X.-Y."/>
            <person name="Jiang Y.-T."/>
            <person name="Yu X."/>
            <person name="Hao Y."/>
            <person name="Huang J."/>
            <person name="Zhao X.-W."/>
            <person name="Ke S."/>
            <person name="Chen Y.-Y."/>
            <person name="Wu W.-L."/>
            <person name="Hsu J.-L."/>
            <person name="Lin Y.-F."/>
            <person name="Huang M.-D."/>
            <person name="Li C.-Y."/>
            <person name="Huang L."/>
            <person name="Wang Z.-W."/>
            <person name="Zhao X."/>
            <person name="Zhong W.-Y."/>
            <person name="Peng D.-H."/>
            <person name="Ahmad S."/>
            <person name="Lan S."/>
            <person name="Zhang J.-S."/>
            <person name="Tsai W.-C."/>
            <person name="Van De Peer Y."/>
            <person name="Liu Z.-J."/>
        </authorList>
    </citation>
    <scope>NUCLEOTIDE SEQUENCE</scope>
    <source>
        <strain evidence="8">SCP</strain>
        <tissue evidence="8">Leaves</tissue>
    </source>
</reference>